<proteinExistence type="predicted"/>
<dbReference type="PROSITE" id="PS50883">
    <property type="entry name" value="EAL"/>
    <property type="match status" value="1"/>
</dbReference>
<dbReference type="OrthoDB" id="9805474at2"/>
<dbReference type="Gene3D" id="3.30.70.270">
    <property type="match status" value="1"/>
</dbReference>
<evidence type="ECO:0000256" key="1">
    <source>
        <dbReference type="SAM" id="Phobius"/>
    </source>
</evidence>
<dbReference type="Proteomes" id="UP000474104">
    <property type="component" value="Unassembled WGS sequence"/>
</dbReference>
<feature type="domain" description="EAL" evidence="2">
    <location>
        <begin position="552"/>
        <end position="807"/>
    </location>
</feature>
<dbReference type="EMBL" id="VIRB01000169">
    <property type="protein sequence ID" value="NDO72687.1"/>
    <property type="molecule type" value="Genomic_DNA"/>
</dbReference>
<gene>
    <name evidence="4" type="ORF">FMM80_30325</name>
</gene>
<evidence type="ECO:0000259" key="2">
    <source>
        <dbReference type="PROSITE" id="PS50883"/>
    </source>
</evidence>
<keyword evidence="1" id="KW-1133">Transmembrane helix</keyword>
<dbReference type="Pfam" id="PF00990">
    <property type="entry name" value="GGDEF"/>
    <property type="match status" value="1"/>
</dbReference>
<dbReference type="SMART" id="SM00052">
    <property type="entry name" value="EAL"/>
    <property type="match status" value="1"/>
</dbReference>
<dbReference type="InterPro" id="IPR043128">
    <property type="entry name" value="Rev_trsase/Diguanyl_cyclase"/>
</dbReference>
<accession>A0A9X5CG16</accession>
<dbReference type="SMART" id="SM00267">
    <property type="entry name" value="GGDEF"/>
    <property type="match status" value="1"/>
</dbReference>
<sequence length="810" mass="91825">MFFAPSTTEVKVCCNRMHFTLLENFRKAQEDRIMTGEEGAAHRISYRHHKILVEIAYLVLIIVAGFTVGINLVLLHETHQTIIAKTDRHISELSASVSNSLAQRFQRTLRILESVELSYDQDGILSSTELERLHERADLLQFEYFAFISPDGSAVCSDGVSRTFSQQAGIMKAFEGQAVIDVESSKTETDEQILNMPFFAIPIRSHGGTGEITGIFAAPVSPEQEDFYLVQSYYGGNVFFNLVKPDGTEIFMTTHSHVLPVDEPQNSDKQHNLFDTLDANVEIISDTSVDDLREAAVSGRNATIRFHLPNSSSTQTGQLSPISDTGLCVWMVDTDDAVSEGIDQILHIAFRINGLGVVCFCLIITILLFLYRKNTHILMVDPVTGGYSLSRFTQEAERLVRHSNPGEYTLIVMNIVHFKYFNDTYGSDESNRILKYVHTAIQKYMEDGEILVRSGADDFNLLIRTSRNSNEVIIQKLELMVDEVNRFNKELPKKEWIMFRVGVYQITDTSLSVIHMSDRANIARKKPKIPVGDILYSCGFYEEEDLAQLQKENILVNKMNDALENHDFKMYLQPKVDISTGKIVAAEALVRWQNPDMGLVRPDEFIPLFERNGFIRKLDLYMFEQVCACLRRWLDEGLQPVQISINLSRVHLANKDFLKPFIAVQEKYRIPPELLEFELLESALQEFPKALPEAVCQIHLAGYTCSLDDFGSGYSSLNNLESLDIDVVKLDREFLNTAHTEGDRGHIVIEELIHMARRLGITVCCEGVETVEQLAFLQKCHCDKGQGYLFSKPVEVSVFEEMLFGNSQIK</sequence>
<dbReference type="GO" id="GO:0071111">
    <property type="term" value="F:cyclic-guanylate-specific phosphodiesterase activity"/>
    <property type="evidence" value="ECO:0007669"/>
    <property type="project" value="InterPro"/>
</dbReference>
<reference evidence="4 5" key="1">
    <citation type="submission" date="2019-07" db="EMBL/GenBank/DDBJ databases">
        <title>Draft genome sequences of 15 bacterial species constituting the stable defined intestinal microbiota of the GM15 gnotobiotic mouse model.</title>
        <authorList>
            <person name="Elie C."/>
            <person name="Mathieu A."/>
            <person name="Saliou A."/>
            <person name="Darnaud M."/>
            <person name="Leulier F."/>
            <person name="Tamellini A."/>
        </authorList>
    </citation>
    <scope>NUCLEOTIDE SEQUENCE [LARGE SCALE GENOMIC DNA]</scope>
    <source>
        <strain evidence="5">ASF 502</strain>
    </source>
</reference>
<dbReference type="InterPro" id="IPR000160">
    <property type="entry name" value="GGDEF_dom"/>
</dbReference>
<dbReference type="CDD" id="cd01948">
    <property type="entry name" value="EAL"/>
    <property type="match status" value="1"/>
</dbReference>
<keyword evidence="1" id="KW-0472">Membrane</keyword>
<dbReference type="Pfam" id="PF00563">
    <property type="entry name" value="EAL"/>
    <property type="match status" value="1"/>
</dbReference>
<dbReference type="InterPro" id="IPR050706">
    <property type="entry name" value="Cyclic-di-GMP_PDE-like"/>
</dbReference>
<organism evidence="4 5">
    <name type="scientific">Schaedlerella arabinosiphila</name>
    <dbReference type="NCBI Taxonomy" id="2044587"/>
    <lineage>
        <taxon>Bacteria</taxon>
        <taxon>Bacillati</taxon>
        <taxon>Bacillota</taxon>
        <taxon>Clostridia</taxon>
        <taxon>Lachnospirales</taxon>
        <taxon>Lachnospiraceae</taxon>
        <taxon>Schaedlerella</taxon>
    </lineage>
</organism>
<comment type="caution">
    <text evidence="4">The sequence shown here is derived from an EMBL/GenBank/DDBJ whole genome shotgun (WGS) entry which is preliminary data.</text>
</comment>
<evidence type="ECO:0000313" key="5">
    <source>
        <dbReference type="Proteomes" id="UP000474104"/>
    </source>
</evidence>
<evidence type="ECO:0000259" key="3">
    <source>
        <dbReference type="PROSITE" id="PS50887"/>
    </source>
</evidence>
<dbReference type="SUPFAM" id="SSF55073">
    <property type="entry name" value="Nucleotide cyclase"/>
    <property type="match status" value="1"/>
</dbReference>
<name>A0A9X5CG16_9FIRM</name>
<feature type="domain" description="GGDEF" evidence="3">
    <location>
        <begin position="406"/>
        <end position="541"/>
    </location>
</feature>
<feature type="transmembrane region" description="Helical" evidence="1">
    <location>
        <begin position="51"/>
        <end position="75"/>
    </location>
</feature>
<protein>
    <submittedName>
        <fullName evidence="4">EAL domain-containing protein</fullName>
    </submittedName>
</protein>
<dbReference type="InterPro" id="IPR035919">
    <property type="entry name" value="EAL_sf"/>
</dbReference>
<dbReference type="AlphaFoldDB" id="A0A9X5CG16"/>
<dbReference type="SUPFAM" id="SSF141868">
    <property type="entry name" value="EAL domain-like"/>
    <property type="match status" value="1"/>
</dbReference>
<dbReference type="InterPro" id="IPR029787">
    <property type="entry name" value="Nucleotide_cyclase"/>
</dbReference>
<dbReference type="PANTHER" id="PTHR33121:SF79">
    <property type="entry name" value="CYCLIC DI-GMP PHOSPHODIESTERASE PDED-RELATED"/>
    <property type="match status" value="1"/>
</dbReference>
<keyword evidence="1" id="KW-0812">Transmembrane</keyword>
<dbReference type="NCBIfam" id="TIGR00254">
    <property type="entry name" value="GGDEF"/>
    <property type="match status" value="1"/>
</dbReference>
<feature type="transmembrane region" description="Helical" evidence="1">
    <location>
        <begin position="348"/>
        <end position="371"/>
    </location>
</feature>
<dbReference type="InterPro" id="IPR001633">
    <property type="entry name" value="EAL_dom"/>
</dbReference>
<dbReference type="PANTHER" id="PTHR33121">
    <property type="entry name" value="CYCLIC DI-GMP PHOSPHODIESTERASE PDEF"/>
    <property type="match status" value="1"/>
</dbReference>
<evidence type="ECO:0000313" key="4">
    <source>
        <dbReference type="EMBL" id="NDO72687.1"/>
    </source>
</evidence>
<dbReference type="PROSITE" id="PS50887">
    <property type="entry name" value="GGDEF"/>
    <property type="match status" value="1"/>
</dbReference>
<dbReference type="Gene3D" id="3.20.20.450">
    <property type="entry name" value="EAL domain"/>
    <property type="match status" value="1"/>
</dbReference>